<dbReference type="EMBL" id="JAJEQN010000019">
    <property type="protein sequence ID" value="MCC2221704.1"/>
    <property type="molecule type" value="Genomic_DNA"/>
</dbReference>
<dbReference type="InterPro" id="IPR025877">
    <property type="entry name" value="MobA-like_NTP_Trfase"/>
</dbReference>
<dbReference type="CDD" id="cd04182">
    <property type="entry name" value="GT_2_like_f"/>
    <property type="match status" value="1"/>
</dbReference>
<dbReference type="PANTHER" id="PTHR43777:SF1">
    <property type="entry name" value="MOLYBDENUM COFACTOR CYTIDYLYLTRANSFERASE"/>
    <property type="match status" value="1"/>
</dbReference>
<evidence type="ECO:0000313" key="3">
    <source>
        <dbReference type="Proteomes" id="UP001198200"/>
    </source>
</evidence>
<name>A0AAE3E4L0_9FIRM</name>
<evidence type="ECO:0000259" key="1">
    <source>
        <dbReference type="Pfam" id="PF12804"/>
    </source>
</evidence>
<dbReference type="SUPFAM" id="SSF53448">
    <property type="entry name" value="Nucleotide-diphospho-sugar transferases"/>
    <property type="match status" value="1"/>
</dbReference>
<evidence type="ECO:0000313" key="2">
    <source>
        <dbReference type="EMBL" id="MCC2221704.1"/>
    </source>
</evidence>
<gene>
    <name evidence="2" type="ORF">LKD48_08675</name>
</gene>
<dbReference type="Gene3D" id="3.90.550.10">
    <property type="entry name" value="Spore Coat Polysaccharide Biosynthesis Protein SpsA, Chain A"/>
    <property type="match status" value="1"/>
</dbReference>
<accession>A0AAE3E4L0</accession>
<dbReference type="Pfam" id="PF12804">
    <property type="entry name" value="NTP_transf_3"/>
    <property type="match status" value="1"/>
</dbReference>
<dbReference type="Proteomes" id="UP001198200">
    <property type="component" value="Unassembled WGS sequence"/>
</dbReference>
<dbReference type="RefSeq" id="WP_308731805.1">
    <property type="nucleotide sequence ID" value="NZ_JAJEQN010000019.1"/>
</dbReference>
<organism evidence="2 3">
    <name type="scientific">Anthropogastromicrobium aceti</name>
    <dbReference type="NCBI Taxonomy" id="2981768"/>
    <lineage>
        <taxon>Bacteria</taxon>
        <taxon>Bacillati</taxon>
        <taxon>Bacillota</taxon>
        <taxon>Clostridia</taxon>
        <taxon>Lachnospirales</taxon>
        <taxon>Lachnospiraceae</taxon>
        <taxon>Anthropogastromicrobium</taxon>
    </lineage>
</organism>
<dbReference type="GO" id="GO:0016779">
    <property type="term" value="F:nucleotidyltransferase activity"/>
    <property type="evidence" value="ECO:0007669"/>
    <property type="project" value="UniProtKB-ARBA"/>
</dbReference>
<sequence>MASGLGKRFGGNKLMADFDGQPLICRALTVTDGLFSHRVVVTRHADVASLCHAQNVPVILHDEPFRNDTIRMGLDEVTRNGDISGCLFCPGDQPLLSRETIINLIDAFLADNKKIIRPAFQNTPGAPVLFPSWAFSELFSLPEGRGGGFVAKKYPERIQLVPVQDEYELKDVDTQKDLLILLNRFKYQLM</sequence>
<protein>
    <submittedName>
        <fullName evidence="2">Nucleotidyltransferase family protein</fullName>
    </submittedName>
</protein>
<proteinExistence type="predicted"/>
<dbReference type="PANTHER" id="PTHR43777">
    <property type="entry name" value="MOLYBDENUM COFACTOR CYTIDYLYLTRANSFERASE"/>
    <property type="match status" value="1"/>
</dbReference>
<dbReference type="AlphaFoldDB" id="A0AAE3E4L0"/>
<dbReference type="InterPro" id="IPR029044">
    <property type="entry name" value="Nucleotide-diphossugar_trans"/>
</dbReference>
<reference evidence="2 3" key="1">
    <citation type="submission" date="2021-10" db="EMBL/GenBank/DDBJ databases">
        <title>Anaerobic single-cell dispensing facilitates the cultivation of human gut bacteria.</title>
        <authorList>
            <person name="Afrizal A."/>
        </authorList>
    </citation>
    <scope>NUCLEOTIDE SEQUENCE [LARGE SCALE GENOMIC DNA]</scope>
    <source>
        <strain evidence="2 3">CLA-AA-H224</strain>
    </source>
</reference>
<keyword evidence="3" id="KW-1185">Reference proteome</keyword>
<feature type="domain" description="MobA-like NTP transferase" evidence="1">
    <location>
        <begin position="2"/>
        <end position="153"/>
    </location>
</feature>
<comment type="caution">
    <text evidence="2">The sequence shown here is derived from an EMBL/GenBank/DDBJ whole genome shotgun (WGS) entry which is preliminary data.</text>
</comment>